<evidence type="ECO:0000313" key="3">
    <source>
        <dbReference type="Proteomes" id="UP000585614"/>
    </source>
</evidence>
<feature type="transmembrane region" description="Helical" evidence="1">
    <location>
        <begin position="17"/>
        <end position="35"/>
    </location>
</feature>
<dbReference type="Proteomes" id="UP000585614">
    <property type="component" value="Unassembled WGS sequence"/>
</dbReference>
<keyword evidence="1" id="KW-1133">Transmembrane helix</keyword>
<keyword evidence="1" id="KW-0472">Membrane</keyword>
<dbReference type="AlphaFoldDB" id="A0A7J7RYA5"/>
<gene>
    <name evidence="2" type="ORF">mRhiFer1_009331</name>
</gene>
<comment type="caution">
    <text evidence="2">The sequence shown here is derived from an EMBL/GenBank/DDBJ whole genome shotgun (WGS) entry which is preliminary data.</text>
</comment>
<keyword evidence="1" id="KW-0812">Transmembrane</keyword>
<dbReference type="EMBL" id="JACAGC010000024">
    <property type="protein sequence ID" value="KAF6280967.1"/>
    <property type="molecule type" value="Genomic_DNA"/>
</dbReference>
<evidence type="ECO:0000313" key="2">
    <source>
        <dbReference type="EMBL" id="KAF6280967.1"/>
    </source>
</evidence>
<feature type="transmembrane region" description="Helical" evidence="1">
    <location>
        <begin position="56"/>
        <end position="76"/>
    </location>
</feature>
<evidence type="ECO:0000256" key="1">
    <source>
        <dbReference type="SAM" id="Phobius"/>
    </source>
</evidence>
<reference evidence="2 3" key="1">
    <citation type="journal article" date="2020" name="Nature">
        <title>Six reference-quality genomes reveal evolution of bat adaptations.</title>
        <authorList>
            <person name="Jebb D."/>
            <person name="Huang Z."/>
            <person name="Pippel M."/>
            <person name="Hughes G.M."/>
            <person name="Lavrichenko K."/>
            <person name="Devanna P."/>
            <person name="Winkler S."/>
            <person name="Jermiin L.S."/>
            <person name="Skirmuntt E.C."/>
            <person name="Katzourakis A."/>
            <person name="Burkitt-Gray L."/>
            <person name="Ray D.A."/>
            <person name="Sullivan K.A.M."/>
            <person name="Roscito J.G."/>
            <person name="Kirilenko B.M."/>
            <person name="Davalos L.M."/>
            <person name="Corthals A.P."/>
            <person name="Power M.L."/>
            <person name="Jones G."/>
            <person name="Ransome R.D."/>
            <person name="Dechmann D.K.N."/>
            <person name="Locatelli A.G."/>
            <person name="Puechmaille S.J."/>
            <person name="Fedrigo O."/>
            <person name="Jarvis E.D."/>
            <person name="Hiller M."/>
            <person name="Vernes S.C."/>
            <person name="Myers E.W."/>
            <person name="Teeling E.C."/>
        </authorList>
    </citation>
    <scope>NUCLEOTIDE SEQUENCE [LARGE SCALE GENOMIC DNA]</scope>
    <source>
        <strain evidence="2">MRhiFer1</strain>
        <tissue evidence="2">Lung</tissue>
    </source>
</reference>
<accession>A0A7J7RYA5</accession>
<protein>
    <submittedName>
        <fullName evidence="2">Uncharacterized protein</fullName>
    </submittedName>
</protein>
<name>A0A7J7RYA5_RHIFE</name>
<feature type="transmembrane region" description="Helical" evidence="1">
    <location>
        <begin position="111"/>
        <end position="135"/>
    </location>
</feature>
<proteinExistence type="predicted"/>
<sequence>MFVICRPCYRCHVTNDFLWWGLVTVYSYLPISGLGMTVGSIPQPGWARTCSVLERFYIYICDCIYIYYISICHLGGPVPCTFYSYLIFPMYVFEKMLIYREKKWFLKLKCVVFSIPLDSHWFVAFNITSMLYYIYVYTD</sequence>
<organism evidence="2 3">
    <name type="scientific">Rhinolophus ferrumequinum</name>
    <name type="common">Greater horseshoe bat</name>
    <dbReference type="NCBI Taxonomy" id="59479"/>
    <lineage>
        <taxon>Eukaryota</taxon>
        <taxon>Metazoa</taxon>
        <taxon>Chordata</taxon>
        <taxon>Craniata</taxon>
        <taxon>Vertebrata</taxon>
        <taxon>Euteleostomi</taxon>
        <taxon>Mammalia</taxon>
        <taxon>Eutheria</taxon>
        <taxon>Laurasiatheria</taxon>
        <taxon>Chiroptera</taxon>
        <taxon>Yinpterochiroptera</taxon>
        <taxon>Rhinolophoidea</taxon>
        <taxon>Rhinolophidae</taxon>
        <taxon>Rhinolophinae</taxon>
        <taxon>Rhinolophus</taxon>
    </lineage>
</organism>